<gene>
    <name evidence="5" type="ORF">NHX12_021488</name>
</gene>
<accession>A0A9Q0IVK6</accession>
<keyword evidence="3" id="KW-0732">Signal</keyword>
<dbReference type="GO" id="GO:0005524">
    <property type="term" value="F:ATP binding"/>
    <property type="evidence" value="ECO:0007669"/>
    <property type="project" value="InterPro"/>
</dbReference>
<dbReference type="InterPro" id="IPR003598">
    <property type="entry name" value="Ig_sub2"/>
</dbReference>
<dbReference type="SUPFAM" id="SSF48726">
    <property type="entry name" value="Immunoglobulin"/>
    <property type="match status" value="4"/>
</dbReference>
<feature type="signal peptide" evidence="3">
    <location>
        <begin position="1"/>
        <end position="19"/>
    </location>
</feature>
<dbReference type="OrthoDB" id="10059496at2759"/>
<dbReference type="Proteomes" id="UP001148018">
    <property type="component" value="Unassembled WGS sequence"/>
</dbReference>
<dbReference type="PROSITE" id="PS50835">
    <property type="entry name" value="IG_LIKE"/>
    <property type="match status" value="3"/>
</dbReference>
<protein>
    <recommendedName>
        <fullName evidence="2">Platelet-derived growth factor receptor-like protein</fullName>
    </recommendedName>
</protein>
<dbReference type="PIRSF" id="PIRSF000615">
    <property type="entry name" value="TyrPK_CSF1-R"/>
    <property type="match status" value="1"/>
</dbReference>
<evidence type="ECO:0000256" key="3">
    <source>
        <dbReference type="SAM" id="SignalP"/>
    </source>
</evidence>
<dbReference type="InterPro" id="IPR007110">
    <property type="entry name" value="Ig-like_dom"/>
</dbReference>
<dbReference type="Pfam" id="PF22854">
    <property type="entry name" value="VEGFR1-3_N_Ig-like"/>
    <property type="match status" value="1"/>
</dbReference>
<dbReference type="InterPro" id="IPR042495">
    <property type="entry name" value="PDGFRL"/>
</dbReference>
<sequence length="437" mass="49536">MNLYFCIFILCGLSHGVFGKDKRKKGRFSVPSLDVKGRHLILPANQTLTLNCRGRWELEWALPKAVPEESVERDESRCGRTGQHYCSRLTLGPALVQHTGSFRCRYRQRAGRQNGVYVYVTDSQQPFVRGLDGLEVLYMTVGQPLVVPCRVTHPAINVSLVKYGSMKHQRPDRKTLVWNSRQGFTVLRPNYFYTGLFYCQAVVDGVPRSSEQYLVHRPVHNIIEAYLNTTGPVRRLKGERLDLNCTAIGEFNTRVNFTWEYPGKNNSTSSERKRMVKNRTHLLFYSVLTLPKLQRADRGLYTCRVTSGTKAKARVKVNIIVYAFPPPQVIWLKDGMVAAERCSRYRVNDSSLVIRDVAEEDAGKYTVMVGNQEHGLYRNLTLTLVVNVRPQIGEKAVTSPDPAPVPHGSRQALHCTSHGVPSPDIQWQWHPCPADGL</sequence>
<dbReference type="PRINTS" id="PR01833">
    <property type="entry name" value="VEGFRECEPTR1"/>
</dbReference>
<dbReference type="GO" id="GO:0005021">
    <property type="term" value="F:vascular endothelial growth factor receptor activity"/>
    <property type="evidence" value="ECO:0007669"/>
    <property type="project" value="InterPro"/>
</dbReference>
<feature type="domain" description="Ig-like" evidence="4">
    <location>
        <begin position="218"/>
        <end position="316"/>
    </location>
</feature>
<dbReference type="Gene3D" id="2.60.40.10">
    <property type="entry name" value="Immunoglobulins"/>
    <property type="match status" value="5"/>
</dbReference>
<dbReference type="InterPro" id="IPR055238">
    <property type="entry name" value="VEGFR1-3_N_Ig-like"/>
</dbReference>
<dbReference type="PRINTS" id="PR01832">
    <property type="entry name" value="VEGFRECEPTOR"/>
</dbReference>
<dbReference type="EMBL" id="JANIIK010000037">
    <property type="protein sequence ID" value="KAJ3611473.1"/>
    <property type="molecule type" value="Genomic_DNA"/>
</dbReference>
<dbReference type="InterPro" id="IPR009135">
    <property type="entry name" value="VEGFR1_rcpt"/>
</dbReference>
<dbReference type="AlphaFoldDB" id="A0A9Q0IVK6"/>
<evidence type="ECO:0000313" key="6">
    <source>
        <dbReference type="Proteomes" id="UP001148018"/>
    </source>
</evidence>
<feature type="chain" id="PRO_5040377460" description="Platelet-derived growth factor receptor-like protein" evidence="3">
    <location>
        <begin position="20"/>
        <end position="437"/>
    </location>
</feature>
<feature type="domain" description="Ig-like" evidence="4">
    <location>
        <begin position="325"/>
        <end position="383"/>
    </location>
</feature>
<comment type="subunit">
    <text evidence="1">Forms a complex composed of PDGFRL, TNK2 and GRB2.</text>
</comment>
<dbReference type="GO" id="GO:0005886">
    <property type="term" value="C:plasma membrane"/>
    <property type="evidence" value="ECO:0007669"/>
    <property type="project" value="InterPro"/>
</dbReference>
<organism evidence="5 6">
    <name type="scientific">Muraenolepis orangiensis</name>
    <name type="common">Patagonian moray cod</name>
    <dbReference type="NCBI Taxonomy" id="630683"/>
    <lineage>
        <taxon>Eukaryota</taxon>
        <taxon>Metazoa</taxon>
        <taxon>Chordata</taxon>
        <taxon>Craniata</taxon>
        <taxon>Vertebrata</taxon>
        <taxon>Euteleostomi</taxon>
        <taxon>Actinopterygii</taxon>
        <taxon>Neopterygii</taxon>
        <taxon>Teleostei</taxon>
        <taxon>Neoteleostei</taxon>
        <taxon>Acanthomorphata</taxon>
        <taxon>Zeiogadaria</taxon>
        <taxon>Gadariae</taxon>
        <taxon>Gadiformes</taxon>
        <taxon>Muraenolepidoidei</taxon>
        <taxon>Muraenolepididae</taxon>
        <taxon>Muraenolepis</taxon>
    </lineage>
</organism>
<comment type="caution">
    <text evidence="5">The sequence shown here is derived from an EMBL/GenBank/DDBJ whole genome shotgun (WGS) entry which is preliminary data.</text>
</comment>
<dbReference type="PANTHER" id="PTHR15360">
    <property type="entry name" value="PLATELET-DERIVED GROWTH FACTOR RECEPTOR LIKE"/>
    <property type="match status" value="1"/>
</dbReference>
<keyword evidence="6" id="KW-1185">Reference proteome</keyword>
<evidence type="ECO:0000256" key="2">
    <source>
        <dbReference type="ARBA" id="ARBA00019671"/>
    </source>
</evidence>
<dbReference type="SMART" id="SM00409">
    <property type="entry name" value="IG"/>
    <property type="match status" value="4"/>
</dbReference>
<dbReference type="Pfam" id="PF21339">
    <property type="entry name" value="VEGFR-1-like_Ig-like"/>
    <property type="match status" value="1"/>
</dbReference>
<evidence type="ECO:0000313" key="5">
    <source>
        <dbReference type="EMBL" id="KAJ3611473.1"/>
    </source>
</evidence>
<name>A0A9Q0IVK6_9TELE</name>
<evidence type="ECO:0000256" key="1">
    <source>
        <dbReference type="ARBA" id="ARBA00011360"/>
    </source>
</evidence>
<feature type="domain" description="Ig-like" evidence="4">
    <location>
        <begin position="390"/>
        <end position="429"/>
    </location>
</feature>
<dbReference type="InterPro" id="IPR013783">
    <property type="entry name" value="Ig-like_fold"/>
</dbReference>
<dbReference type="Pfam" id="PF07679">
    <property type="entry name" value="I-set"/>
    <property type="match status" value="1"/>
</dbReference>
<dbReference type="PANTHER" id="PTHR15360:SF5">
    <property type="entry name" value="PLATELET-DERIVED GROWTH FACTOR RECEPTOR-LIKE PROTEIN"/>
    <property type="match status" value="1"/>
</dbReference>
<reference evidence="5" key="1">
    <citation type="submission" date="2022-07" db="EMBL/GenBank/DDBJ databases">
        <title>Chromosome-level genome of Muraenolepis orangiensis.</title>
        <authorList>
            <person name="Kim J."/>
        </authorList>
    </citation>
    <scope>NUCLEOTIDE SEQUENCE</scope>
    <source>
        <strain evidence="5">KU_S4_2022</strain>
        <tissue evidence="5">Muscle</tissue>
    </source>
</reference>
<dbReference type="SMART" id="SM00408">
    <property type="entry name" value="IGc2"/>
    <property type="match status" value="3"/>
</dbReference>
<dbReference type="GO" id="GO:0048010">
    <property type="term" value="P:vascular endothelial growth factor receptor signaling pathway"/>
    <property type="evidence" value="ECO:0007669"/>
    <property type="project" value="InterPro"/>
</dbReference>
<proteinExistence type="predicted"/>
<dbReference type="InterPro" id="IPR036179">
    <property type="entry name" value="Ig-like_dom_sf"/>
</dbReference>
<evidence type="ECO:0000259" key="4">
    <source>
        <dbReference type="PROSITE" id="PS50835"/>
    </source>
</evidence>
<dbReference type="InterPro" id="IPR003599">
    <property type="entry name" value="Ig_sub"/>
</dbReference>
<dbReference type="Pfam" id="PF13927">
    <property type="entry name" value="Ig_3"/>
    <property type="match status" value="1"/>
</dbReference>
<dbReference type="InterPro" id="IPR013098">
    <property type="entry name" value="Ig_I-set"/>
</dbReference>